<dbReference type="SMART" id="SM00487">
    <property type="entry name" value="DEXDc"/>
    <property type="match status" value="1"/>
</dbReference>
<keyword evidence="3" id="KW-0378">Hydrolase</keyword>
<feature type="compositionally biased region" description="Basic residues" evidence="10">
    <location>
        <begin position="675"/>
        <end position="690"/>
    </location>
</feature>
<dbReference type="InterPro" id="IPR001650">
    <property type="entry name" value="Helicase_C-like"/>
</dbReference>
<evidence type="ECO:0000256" key="2">
    <source>
        <dbReference type="ARBA" id="ARBA00022741"/>
    </source>
</evidence>
<dbReference type="AlphaFoldDB" id="A0A0D2U9C6"/>
<keyword evidence="5" id="KW-0067">ATP-binding</keyword>
<reference evidence="15" key="1">
    <citation type="submission" date="2011-02" db="EMBL/GenBank/DDBJ databases">
        <title>The Genome Sequence of Capsaspora owczarzaki ATCC 30864.</title>
        <authorList>
            <person name="Russ C."/>
            <person name="Cuomo C."/>
            <person name="Burger G."/>
            <person name="Gray M.W."/>
            <person name="Holland P.W.H."/>
            <person name="King N."/>
            <person name="Lang F.B.F."/>
            <person name="Roger A.J."/>
            <person name="Ruiz-Trillo I."/>
            <person name="Young S.K."/>
            <person name="Zeng Q."/>
            <person name="Gargeya S."/>
            <person name="Alvarado L."/>
            <person name="Berlin A."/>
            <person name="Chapman S.B."/>
            <person name="Chen Z."/>
            <person name="Freedman E."/>
            <person name="Gellesch M."/>
            <person name="Goldberg J."/>
            <person name="Griggs A."/>
            <person name="Gujja S."/>
            <person name="Heilman E."/>
            <person name="Heiman D."/>
            <person name="Howarth C."/>
            <person name="Mehta T."/>
            <person name="Neiman D."/>
            <person name="Pearson M."/>
            <person name="Roberts A."/>
            <person name="Saif S."/>
            <person name="Shea T."/>
            <person name="Shenoy N."/>
            <person name="Sisk P."/>
            <person name="Stolte C."/>
            <person name="Sykes S."/>
            <person name="White J."/>
            <person name="Yandava C."/>
            <person name="Haas B."/>
            <person name="Nusbaum C."/>
            <person name="Birren B."/>
        </authorList>
    </citation>
    <scope>NUCLEOTIDE SEQUENCE</scope>
    <source>
        <strain evidence="15">ATCC 30864</strain>
    </source>
</reference>
<dbReference type="PANTHER" id="PTHR47959:SF21">
    <property type="entry name" value="DEAD-BOX HELICASE 56"/>
    <property type="match status" value="1"/>
</dbReference>
<dbReference type="PROSITE" id="PS51192">
    <property type="entry name" value="HELICASE_ATP_BIND_1"/>
    <property type="match status" value="1"/>
</dbReference>
<evidence type="ECO:0000259" key="12">
    <source>
        <dbReference type="PROSITE" id="PS51194"/>
    </source>
</evidence>
<evidence type="ECO:0000256" key="10">
    <source>
        <dbReference type="SAM" id="MobiDB-lite"/>
    </source>
</evidence>
<evidence type="ECO:0000256" key="6">
    <source>
        <dbReference type="ARBA" id="ARBA00022884"/>
    </source>
</evidence>
<sequence length="710" mass="77456">MRSFLIISSDISSLFTLHILSMSDVLSFDALRLDPRLQRAIAKLGWSRPTLIQAKAIPLALQGKDILARARTGSGKTAAYAIPVIQRILADTAAAAIAVEQVQDGASAASATSNAARSGSSNKQQGKNAGTGGKKNVSNAASAAVASSSHASPAGASVKAIVLVPTRELSLQAKQNFKDLTQYCSREVTAVELAGDTSATAIEAQRHELLANPDIVIGTPSRIVAHIEAGHLDVRTSLQMIVVDEADLVFGFGYENDIKTLLRHLPRIVQAFLMSATLSPDVDSLKRLMLHSPVILKLQESQLPDADRLMQYVIKCDMNDKFLLVFTFLKLRLLRGKTIIFVNDVDRCYRVKLFLEQFGIRACVLNSELPQNSRYHIVQEFNRGVYDYIIATDEHDSNSQVDDSDSDSDNDEEESNETAETDTVEAVFENDDDAEQATTTATASAEPVATAAASKGKAQQRPKRKAGRKAGADSEYGVARGIDFQNVSNVINFDFPETARSYVHRVGRTARGDKSGQSLSLIAPEDEGRLAIVQRKLSKHNSGHKFQQFQFAMHEIAAFRYRAADALRAVTAASVKEARLKEIKNEIFNSQKLKAYFEDNPKDLEALRHDKPSHPARIQAHLKHIPSYLMPESLMKKKLAPAATSEAAAMAVDGEAAEEAPEAEEDLAASEPKPNTKHRGKQPHRGMKRPAKADPLKSFAANPSKRFAQG</sequence>
<comment type="similarity">
    <text evidence="7">Belongs to the DEAD box helicase family. DDX56/DBP9 subfamily.</text>
</comment>
<organism evidence="14 15">
    <name type="scientific">Capsaspora owczarzaki (strain ATCC 30864)</name>
    <dbReference type="NCBI Taxonomy" id="595528"/>
    <lineage>
        <taxon>Eukaryota</taxon>
        <taxon>Filasterea</taxon>
        <taxon>Capsaspora</taxon>
    </lineage>
</organism>
<dbReference type="OrthoDB" id="1191041at2759"/>
<keyword evidence="15" id="KW-1185">Reference proteome</keyword>
<dbReference type="CDD" id="cd17961">
    <property type="entry name" value="DEADc_DDX56"/>
    <property type="match status" value="1"/>
</dbReference>
<dbReference type="FunCoup" id="A0A0D2U9C6">
    <property type="interactions" value="480"/>
</dbReference>
<dbReference type="GO" id="GO:0005829">
    <property type="term" value="C:cytosol"/>
    <property type="evidence" value="ECO:0007669"/>
    <property type="project" value="TreeGrafter"/>
</dbReference>
<keyword evidence="4 14" id="KW-0347">Helicase</keyword>
<dbReference type="GO" id="GO:0003724">
    <property type="term" value="F:RNA helicase activity"/>
    <property type="evidence" value="ECO:0007669"/>
    <property type="project" value="UniProtKB-EC"/>
</dbReference>
<evidence type="ECO:0000313" key="15">
    <source>
        <dbReference type="Proteomes" id="UP000008743"/>
    </source>
</evidence>
<feature type="domain" description="DEAD-box RNA helicase Q" evidence="13">
    <location>
        <begin position="26"/>
        <end position="54"/>
    </location>
</feature>
<proteinExistence type="inferred from homology"/>
<dbReference type="InterPro" id="IPR014014">
    <property type="entry name" value="RNA_helicase_DEAD_Q_motif"/>
</dbReference>
<dbReference type="Pfam" id="PF00270">
    <property type="entry name" value="DEAD"/>
    <property type="match status" value="1"/>
</dbReference>
<evidence type="ECO:0000256" key="4">
    <source>
        <dbReference type="ARBA" id="ARBA00022806"/>
    </source>
</evidence>
<evidence type="ECO:0000256" key="1">
    <source>
        <dbReference type="ARBA" id="ARBA00012552"/>
    </source>
</evidence>
<feature type="compositionally biased region" description="Basic residues" evidence="10">
    <location>
        <begin position="458"/>
        <end position="468"/>
    </location>
</feature>
<feature type="region of interest" description="Disordered" evidence="10">
    <location>
        <begin position="396"/>
        <end position="472"/>
    </location>
</feature>
<feature type="region of interest" description="Disordered" evidence="10">
    <location>
        <begin position="650"/>
        <end position="710"/>
    </location>
</feature>
<protein>
    <recommendedName>
        <fullName evidence="1">RNA helicase</fullName>
        <ecNumber evidence="1">3.6.4.13</ecNumber>
    </recommendedName>
</protein>
<dbReference type="InterPro" id="IPR050079">
    <property type="entry name" value="DEAD_box_RNA_helicase"/>
</dbReference>
<dbReference type="GO" id="GO:0016787">
    <property type="term" value="F:hydrolase activity"/>
    <property type="evidence" value="ECO:0007669"/>
    <property type="project" value="UniProtKB-KW"/>
</dbReference>
<evidence type="ECO:0000259" key="13">
    <source>
        <dbReference type="PROSITE" id="PS51195"/>
    </source>
</evidence>
<evidence type="ECO:0000256" key="3">
    <source>
        <dbReference type="ARBA" id="ARBA00022801"/>
    </source>
</evidence>
<gene>
    <name evidence="14" type="ORF">CAOG_002751</name>
</gene>
<dbReference type="GO" id="GO:0005524">
    <property type="term" value="F:ATP binding"/>
    <property type="evidence" value="ECO:0007669"/>
    <property type="project" value="UniProtKB-KW"/>
</dbReference>
<evidence type="ECO:0000256" key="7">
    <source>
        <dbReference type="ARBA" id="ARBA00038041"/>
    </source>
</evidence>
<dbReference type="InterPro" id="IPR011545">
    <property type="entry name" value="DEAD/DEAH_box_helicase_dom"/>
</dbReference>
<keyword evidence="6" id="KW-0694">RNA-binding</keyword>
<feature type="compositionally biased region" description="Acidic residues" evidence="10">
    <location>
        <begin position="655"/>
        <end position="668"/>
    </location>
</feature>
<dbReference type="SUPFAM" id="SSF52540">
    <property type="entry name" value="P-loop containing nucleoside triphosphate hydrolases"/>
    <property type="match status" value="2"/>
</dbReference>
<dbReference type="EMBL" id="KE346362">
    <property type="protein sequence ID" value="KJE91641.1"/>
    <property type="molecule type" value="Genomic_DNA"/>
</dbReference>
<feature type="short sequence motif" description="Q motif" evidence="9">
    <location>
        <begin position="26"/>
        <end position="54"/>
    </location>
</feature>
<comment type="catalytic activity">
    <reaction evidence="8">
        <text>ATP + H2O = ADP + phosphate + H(+)</text>
        <dbReference type="Rhea" id="RHEA:13065"/>
        <dbReference type="ChEBI" id="CHEBI:15377"/>
        <dbReference type="ChEBI" id="CHEBI:15378"/>
        <dbReference type="ChEBI" id="CHEBI:30616"/>
        <dbReference type="ChEBI" id="CHEBI:43474"/>
        <dbReference type="ChEBI" id="CHEBI:456216"/>
        <dbReference type="EC" id="3.6.4.13"/>
    </reaction>
</comment>
<dbReference type="GO" id="GO:0003723">
    <property type="term" value="F:RNA binding"/>
    <property type="evidence" value="ECO:0007669"/>
    <property type="project" value="UniProtKB-KW"/>
</dbReference>
<dbReference type="InterPro" id="IPR027417">
    <property type="entry name" value="P-loop_NTPase"/>
</dbReference>
<feature type="compositionally biased region" description="Low complexity" evidence="10">
    <location>
        <begin position="110"/>
        <end position="121"/>
    </location>
</feature>
<feature type="domain" description="Helicase ATP-binding" evidence="11">
    <location>
        <begin position="57"/>
        <end position="296"/>
    </location>
</feature>
<dbReference type="Proteomes" id="UP000008743">
    <property type="component" value="Unassembled WGS sequence"/>
</dbReference>
<dbReference type="PROSITE" id="PS51195">
    <property type="entry name" value="Q_MOTIF"/>
    <property type="match status" value="1"/>
</dbReference>
<feature type="compositionally biased region" description="Acidic residues" evidence="10">
    <location>
        <begin position="402"/>
        <end position="435"/>
    </location>
</feature>
<feature type="region of interest" description="Disordered" evidence="10">
    <location>
        <begin position="110"/>
        <end position="136"/>
    </location>
</feature>
<dbReference type="eggNOG" id="KOG0346">
    <property type="taxonomic scope" value="Eukaryota"/>
</dbReference>
<evidence type="ECO:0000256" key="8">
    <source>
        <dbReference type="ARBA" id="ARBA00047984"/>
    </source>
</evidence>
<evidence type="ECO:0000259" key="11">
    <source>
        <dbReference type="PROSITE" id="PS51192"/>
    </source>
</evidence>
<dbReference type="PhylomeDB" id="A0A0D2U9C6"/>
<dbReference type="CDD" id="cd18787">
    <property type="entry name" value="SF2_C_DEAD"/>
    <property type="match status" value="1"/>
</dbReference>
<evidence type="ECO:0000256" key="5">
    <source>
        <dbReference type="ARBA" id="ARBA00022840"/>
    </source>
</evidence>
<dbReference type="InParanoid" id="A0A0D2U9C6"/>
<dbReference type="Gene3D" id="3.40.50.300">
    <property type="entry name" value="P-loop containing nucleotide triphosphate hydrolases"/>
    <property type="match status" value="2"/>
</dbReference>
<evidence type="ECO:0000256" key="9">
    <source>
        <dbReference type="PROSITE-ProRule" id="PRU00552"/>
    </source>
</evidence>
<dbReference type="InterPro" id="IPR014001">
    <property type="entry name" value="Helicase_ATP-bd"/>
</dbReference>
<dbReference type="STRING" id="595528.A0A0D2U9C6"/>
<accession>A0A0D2U9C6</accession>
<feature type="compositionally biased region" description="Low complexity" evidence="10">
    <location>
        <begin position="436"/>
        <end position="453"/>
    </location>
</feature>
<keyword evidence="2" id="KW-0547">Nucleotide-binding</keyword>
<dbReference type="SMART" id="SM00490">
    <property type="entry name" value="HELICc"/>
    <property type="match status" value="1"/>
</dbReference>
<dbReference type="PROSITE" id="PS51194">
    <property type="entry name" value="HELICASE_CTER"/>
    <property type="match status" value="1"/>
</dbReference>
<dbReference type="PANTHER" id="PTHR47959">
    <property type="entry name" value="ATP-DEPENDENT RNA HELICASE RHLE-RELATED"/>
    <property type="match status" value="1"/>
</dbReference>
<dbReference type="EC" id="3.6.4.13" evidence="1"/>
<name>A0A0D2U9C6_CAPO3</name>
<feature type="domain" description="Helicase C-terminal" evidence="12">
    <location>
        <begin position="308"/>
        <end position="557"/>
    </location>
</feature>
<evidence type="ECO:0000313" key="14">
    <source>
        <dbReference type="EMBL" id="KJE91641.1"/>
    </source>
</evidence>
<dbReference type="Pfam" id="PF00271">
    <property type="entry name" value="Helicase_C"/>
    <property type="match status" value="2"/>
</dbReference>